<reference evidence="1 2" key="2">
    <citation type="submission" date="2019-08" db="EMBL/GenBank/DDBJ databases">
        <title>Jejuicoccus antrihumi gen. nov., sp. nov., a new member of the family Dermacoccaceae isolated from a cave.</title>
        <authorList>
            <person name="Schumann P."/>
            <person name="Kim I.S."/>
        </authorList>
    </citation>
    <scope>NUCLEOTIDE SEQUENCE [LARGE SCALE GENOMIC DNA]</scope>
    <source>
        <strain evidence="1 2">C5-26</strain>
    </source>
</reference>
<dbReference type="Proteomes" id="UP000320244">
    <property type="component" value="Unassembled WGS sequence"/>
</dbReference>
<keyword evidence="2" id="KW-1185">Reference proteome</keyword>
<protein>
    <recommendedName>
        <fullName evidence="3">IclR-ED domain-containing protein</fullName>
    </recommendedName>
</protein>
<comment type="caution">
    <text evidence="1">The sequence shown here is derived from an EMBL/GenBank/DDBJ whole genome shotgun (WGS) entry which is preliminary data.</text>
</comment>
<dbReference type="InterPro" id="IPR029016">
    <property type="entry name" value="GAF-like_dom_sf"/>
</dbReference>
<proteinExistence type="predicted"/>
<dbReference type="AlphaFoldDB" id="A0A563DWT3"/>
<reference evidence="1 2" key="1">
    <citation type="submission" date="2019-05" db="EMBL/GenBank/DDBJ databases">
        <authorList>
            <person name="Lee S.D."/>
        </authorList>
    </citation>
    <scope>NUCLEOTIDE SEQUENCE [LARGE SCALE GENOMIC DNA]</scope>
    <source>
        <strain evidence="1 2">C5-26</strain>
    </source>
</reference>
<evidence type="ECO:0000313" key="1">
    <source>
        <dbReference type="EMBL" id="TWP34589.1"/>
    </source>
</evidence>
<accession>A0A563DWT3</accession>
<organism evidence="1 2">
    <name type="scientific">Leekyejoonella antrihumi</name>
    <dbReference type="NCBI Taxonomy" id="1660198"/>
    <lineage>
        <taxon>Bacteria</taxon>
        <taxon>Bacillati</taxon>
        <taxon>Actinomycetota</taxon>
        <taxon>Actinomycetes</taxon>
        <taxon>Micrococcales</taxon>
        <taxon>Dermacoccaceae</taxon>
        <taxon>Leekyejoonella</taxon>
    </lineage>
</organism>
<dbReference type="OrthoDB" id="4068713at2"/>
<name>A0A563DWT3_9MICO</name>
<evidence type="ECO:0000313" key="2">
    <source>
        <dbReference type="Proteomes" id="UP000320244"/>
    </source>
</evidence>
<dbReference type="EMBL" id="VCQV01000026">
    <property type="protein sequence ID" value="TWP34589.1"/>
    <property type="molecule type" value="Genomic_DNA"/>
</dbReference>
<evidence type="ECO:0008006" key="3">
    <source>
        <dbReference type="Google" id="ProtNLM"/>
    </source>
</evidence>
<dbReference type="RefSeq" id="WP_146318643.1">
    <property type="nucleotide sequence ID" value="NZ_VCQV01000026.1"/>
</dbReference>
<sequence>MYAYLKSASPDEEPFVEGFLNEVDAIRTTGLATSHGYIRSELSGVATPVIERGTAVAAIGLIGFRDEMEDRLDSLGQTLRTRVLDWSRRTFDDRFT</sequence>
<gene>
    <name evidence="1" type="ORF">FGL98_16980</name>
</gene>
<dbReference type="SUPFAM" id="SSF55781">
    <property type="entry name" value="GAF domain-like"/>
    <property type="match status" value="1"/>
</dbReference>
<dbReference type="Gene3D" id="3.30.450.40">
    <property type="match status" value="1"/>
</dbReference>